<dbReference type="Proteomes" id="UP000298663">
    <property type="component" value="Unassembled WGS sequence"/>
</dbReference>
<keyword evidence="2" id="KW-1185">Reference proteome</keyword>
<reference evidence="1 2" key="2">
    <citation type="journal article" date="2019" name="G3 (Bethesda)">
        <title>Hybrid Assembly of the Genome of the Entomopathogenic Nematode Steinernema carpocapsae Identifies the X-Chromosome.</title>
        <authorList>
            <person name="Serra L."/>
            <person name="Macchietto M."/>
            <person name="Macias-Munoz A."/>
            <person name="McGill C.J."/>
            <person name="Rodriguez I.M."/>
            <person name="Rodriguez B."/>
            <person name="Murad R."/>
            <person name="Mortazavi A."/>
        </authorList>
    </citation>
    <scope>NUCLEOTIDE SEQUENCE [LARGE SCALE GENOMIC DNA]</scope>
    <source>
        <strain evidence="1 2">ALL</strain>
    </source>
</reference>
<evidence type="ECO:0000313" key="2">
    <source>
        <dbReference type="Proteomes" id="UP000298663"/>
    </source>
</evidence>
<dbReference type="EMBL" id="AZBU02000001">
    <property type="protein sequence ID" value="TMS34144.1"/>
    <property type="molecule type" value="Genomic_DNA"/>
</dbReference>
<comment type="caution">
    <text evidence="1">The sequence shown here is derived from an EMBL/GenBank/DDBJ whole genome shotgun (WGS) entry which is preliminary data.</text>
</comment>
<protein>
    <submittedName>
        <fullName evidence="1">Uncharacterized protein</fullName>
    </submittedName>
</protein>
<proteinExistence type="predicted"/>
<accession>A0A4U8UM91</accession>
<name>A0A4U8UM91_STECR</name>
<sequence length="94" mass="10755">MPSKFDTSERAQGWSPTSALRGLESQTISSAILLLNTSLQVELLDLNKNPRTPFPELTFDTVKIINERHVMQLATELSNKRFCRLLRSWLLPRS</sequence>
<reference evidence="1 2" key="1">
    <citation type="journal article" date="2015" name="Genome Biol.">
        <title>Comparative genomics of Steinernema reveals deeply conserved gene regulatory networks.</title>
        <authorList>
            <person name="Dillman A.R."/>
            <person name="Macchietto M."/>
            <person name="Porter C.F."/>
            <person name="Rogers A."/>
            <person name="Williams B."/>
            <person name="Antoshechkin I."/>
            <person name="Lee M.M."/>
            <person name="Goodwin Z."/>
            <person name="Lu X."/>
            <person name="Lewis E.E."/>
            <person name="Goodrich-Blair H."/>
            <person name="Stock S.P."/>
            <person name="Adams B.J."/>
            <person name="Sternberg P.W."/>
            <person name="Mortazavi A."/>
        </authorList>
    </citation>
    <scope>NUCLEOTIDE SEQUENCE [LARGE SCALE GENOMIC DNA]</scope>
    <source>
        <strain evidence="1 2">ALL</strain>
    </source>
</reference>
<evidence type="ECO:0000313" key="1">
    <source>
        <dbReference type="EMBL" id="TMS34144.1"/>
    </source>
</evidence>
<gene>
    <name evidence="1" type="ORF">L596_001784</name>
</gene>
<dbReference type="AlphaFoldDB" id="A0A4U8UM91"/>
<organism evidence="1 2">
    <name type="scientific">Steinernema carpocapsae</name>
    <name type="common">Entomopathogenic nematode</name>
    <dbReference type="NCBI Taxonomy" id="34508"/>
    <lineage>
        <taxon>Eukaryota</taxon>
        <taxon>Metazoa</taxon>
        <taxon>Ecdysozoa</taxon>
        <taxon>Nematoda</taxon>
        <taxon>Chromadorea</taxon>
        <taxon>Rhabditida</taxon>
        <taxon>Tylenchina</taxon>
        <taxon>Panagrolaimomorpha</taxon>
        <taxon>Strongyloidoidea</taxon>
        <taxon>Steinernematidae</taxon>
        <taxon>Steinernema</taxon>
    </lineage>
</organism>